<evidence type="ECO:0000313" key="3">
    <source>
        <dbReference type="Proteomes" id="UP000734854"/>
    </source>
</evidence>
<dbReference type="EMBL" id="JACMSC010000004">
    <property type="protein sequence ID" value="KAG6523067.1"/>
    <property type="molecule type" value="Genomic_DNA"/>
</dbReference>
<dbReference type="PANTHER" id="PTHR46146:SF3">
    <property type="entry name" value="SERINE_THREONINE-PROTEIN KINASE-LIKE PROTEIN CCR3-RELATED"/>
    <property type="match status" value="1"/>
</dbReference>
<feature type="domain" description="Protein kinase" evidence="1">
    <location>
        <begin position="1"/>
        <end position="228"/>
    </location>
</feature>
<evidence type="ECO:0000259" key="1">
    <source>
        <dbReference type="PROSITE" id="PS50011"/>
    </source>
</evidence>
<dbReference type="InterPro" id="IPR011009">
    <property type="entry name" value="Kinase-like_dom_sf"/>
</dbReference>
<dbReference type="PROSITE" id="PS00109">
    <property type="entry name" value="PROTEIN_KINASE_TYR"/>
    <property type="match status" value="1"/>
</dbReference>
<dbReference type="PANTHER" id="PTHR46146">
    <property type="entry name" value="SERINE/THREONINE-PROTEIN KINASE-LIKE PROTEIN CCR4"/>
    <property type="match status" value="1"/>
</dbReference>
<sequence>MSTYSPIWSKKKRGEEEELLLVYEYMKNGTPYDHLHLKNDEESNASNSWKMRITDLLNVARGIELLYRFVAPRIIHRDIRSLNFLLDANWVACVSSFSFSGSESKGELRAPSTVGYMDLKTTISTSKAMSTALASWCSRSSPNPTAIASESGAITESGAIAAGFRTLSRLDAIAPDSDEIVVGFQRDHGRNLTRLYPLAAETSSQLGGGQTAVAGIHVAILDGFTPGL</sequence>
<dbReference type="InterPro" id="IPR001245">
    <property type="entry name" value="Ser-Thr/Tyr_kinase_cat_dom"/>
</dbReference>
<name>A0A8J5LKG9_ZINOF</name>
<accession>A0A8J5LKG9</accession>
<gene>
    <name evidence="2" type="ORF">ZIOFF_012920</name>
</gene>
<dbReference type="InterPro" id="IPR000719">
    <property type="entry name" value="Prot_kinase_dom"/>
</dbReference>
<comment type="caution">
    <text evidence="2">The sequence shown here is derived from an EMBL/GenBank/DDBJ whole genome shotgun (WGS) entry which is preliminary data.</text>
</comment>
<dbReference type="SUPFAM" id="SSF56112">
    <property type="entry name" value="Protein kinase-like (PK-like)"/>
    <property type="match status" value="1"/>
</dbReference>
<dbReference type="GO" id="GO:0004672">
    <property type="term" value="F:protein kinase activity"/>
    <property type="evidence" value="ECO:0007669"/>
    <property type="project" value="InterPro"/>
</dbReference>
<dbReference type="PROSITE" id="PS50011">
    <property type="entry name" value="PROTEIN_KINASE_DOM"/>
    <property type="match status" value="1"/>
</dbReference>
<dbReference type="Gene3D" id="1.10.510.10">
    <property type="entry name" value="Transferase(Phosphotransferase) domain 1"/>
    <property type="match status" value="1"/>
</dbReference>
<protein>
    <recommendedName>
        <fullName evidence="1">Protein kinase domain-containing protein</fullName>
    </recommendedName>
</protein>
<dbReference type="AlphaFoldDB" id="A0A8J5LKG9"/>
<reference evidence="2 3" key="1">
    <citation type="submission" date="2020-08" db="EMBL/GenBank/DDBJ databases">
        <title>Plant Genome Project.</title>
        <authorList>
            <person name="Zhang R.-G."/>
        </authorList>
    </citation>
    <scope>NUCLEOTIDE SEQUENCE [LARGE SCALE GENOMIC DNA]</scope>
    <source>
        <tissue evidence="2">Rhizome</tissue>
    </source>
</reference>
<organism evidence="2 3">
    <name type="scientific">Zingiber officinale</name>
    <name type="common">Ginger</name>
    <name type="synonym">Amomum zingiber</name>
    <dbReference type="NCBI Taxonomy" id="94328"/>
    <lineage>
        <taxon>Eukaryota</taxon>
        <taxon>Viridiplantae</taxon>
        <taxon>Streptophyta</taxon>
        <taxon>Embryophyta</taxon>
        <taxon>Tracheophyta</taxon>
        <taxon>Spermatophyta</taxon>
        <taxon>Magnoliopsida</taxon>
        <taxon>Liliopsida</taxon>
        <taxon>Zingiberales</taxon>
        <taxon>Zingiberaceae</taxon>
        <taxon>Zingiber</taxon>
    </lineage>
</organism>
<dbReference type="InterPro" id="IPR008266">
    <property type="entry name" value="Tyr_kinase_AS"/>
</dbReference>
<dbReference type="Pfam" id="PF07714">
    <property type="entry name" value="PK_Tyr_Ser-Thr"/>
    <property type="match status" value="1"/>
</dbReference>
<evidence type="ECO:0000313" key="2">
    <source>
        <dbReference type="EMBL" id="KAG6523067.1"/>
    </source>
</evidence>
<dbReference type="Proteomes" id="UP000734854">
    <property type="component" value="Unassembled WGS sequence"/>
</dbReference>
<dbReference type="GO" id="GO:0005524">
    <property type="term" value="F:ATP binding"/>
    <property type="evidence" value="ECO:0007669"/>
    <property type="project" value="InterPro"/>
</dbReference>
<keyword evidence="3" id="KW-1185">Reference proteome</keyword>
<proteinExistence type="predicted"/>